<keyword evidence="6 7" id="KW-0472">Membrane</keyword>
<proteinExistence type="predicted"/>
<dbReference type="InterPro" id="IPR001958">
    <property type="entry name" value="Tet-R_TetA/multi-R_MdtG-like"/>
</dbReference>
<dbReference type="InterPro" id="IPR036259">
    <property type="entry name" value="MFS_trans_sf"/>
</dbReference>
<evidence type="ECO:0000313" key="10">
    <source>
        <dbReference type="Proteomes" id="UP000236173"/>
    </source>
</evidence>
<evidence type="ECO:0000259" key="8">
    <source>
        <dbReference type="PROSITE" id="PS50850"/>
    </source>
</evidence>
<dbReference type="PRINTS" id="PR01035">
    <property type="entry name" value="TCRTETA"/>
</dbReference>
<dbReference type="InterPro" id="IPR020846">
    <property type="entry name" value="MFS_dom"/>
</dbReference>
<dbReference type="CDD" id="cd06173">
    <property type="entry name" value="MFS_MefA_like"/>
    <property type="match status" value="1"/>
</dbReference>
<comment type="caution">
    <text evidence="9">The sequence shown here is derived from an EMBL/GenBank/DDBJ whole genome shotgun (WGS) entry which is preliminary data.</text>
</comment>
<feature type="transmembrane region" description="Helical" evidence="7">
    <location>
        <begin position="387"/>
        <end position="409"/>
    </location>
</feature>
<dbReference type="InterPro" id="IPR010290">
    <property type="entry name" value="TM_effector"/>
</dbReference>
<dbReference type="PROSITE" id="PS50850">
    <property type="entry name" value="MFS"/>
    <property type="match status" value="1"/>
</dbReference>
<evidence type="ECO:0000256" key="1">
    <source>
        <dbReference type="ARBA" id="ARBA00004651"/>
    </source>
</evidence>
<dbReference type="PANTHER" id="PTHR23513">
    <property type="entry name" value="INTEGRAL MEMBRANE EFFLUX PROTEIN-RELATED"/>
    <property type="match status" value="1"/>
</dbReference>
<feature type="transmembrane region" description="Helical" evidence="7">
    <location>
        <begin position="304"/>
        <end position="322"/>
    </location>
</feature>
<dbReference type="Proteomes" id="UP000236173">
    <property type="component" value="Unassembled WGS sequence"/>
</dbReference>
<evidence type="ECO:0000256" key="4">
    <source>
        <dbReference type="ARBA" id="ARBA00022692"/>
    </source>
</evidence>
<dbReference type="Gene3D" id="1.20.1250.20">
    <property type="entry name" value="MFS general substrate transporter like domains"/>
    <property type="match status" value="1"/>
</dbReference>
<dbReference type="GO" id="GO:0022857">
    <property type="term" value="F:transmembrane transporter activity"/>
    <property type="evidence" value="ECO:0007669"/>
    <property type="project" value="InterPro"/>
</dbReference>
<feature type="transmembrane region" description="Helical" evidence="7">
    <location>
        <begin position="274"/>
        <end position="292"/>
    </location>
</feature>
<protein>
    <submittedName>
        <fullName evidence="9">Enterobactin exporter EntS</fullName>
    </submittedName>
</protein>
<dbReference type="EMBL" id="BEHT01000015">
    <property type="protein sequence ID" value="GBC98764.1"/>
    <property type="molecule type" value="Genomic_DNA"/>
</dbReference>
<feature type="transmembrane region" description="Helical" evidence="7">
    <location>
        <begin position="64"/>
        <end position="84"/>
    </location>
</feature>
<feature type="transmembrane region" description="Helical" evidence="7">
    <location>
        <begin position="362"/>
        <end position="381"/>
    </location>
</feature>
<keyword evidence="4 7" id="KW-0812">Transmembrane</keyword>
<dbReference type="GO" id="GO:0005886">
    <property type="term" value="C:plasma membrane"/>
    <property type="evidence" value="ECO:0007669"/>
    <property type="project" value="UniProtKB-SubCell"/>
</dbReference>
<accession>A0A2H5XC74</accession>
<feature type="transmembrane region" description="Helical" evidence="7">
    <location>
        <begin position="32"/>
        <end position="52"/>
    </location>
</feature>
<dbReference type="AlphaFoldDB" id="A0A2H5XC74"/>
<evidence type="ECO:0000313" key="9">
    <source>
        <dbReference type="EMBL" id="GBC98764.1"/>
    </source>
</evidence>
<dbReference type="PANTHER" id="PTHR23513:SF11">
    <property type="entry name" value="STAPHYLOFERRIN A TRANSPORTER"/>
    <property type="match status" value="1"/>
</dbReference>
<feature type="domain" description="Major facilitator superfamily (MFS) profile" evidence="8">
    <location>
        <begin position="1"/>
        <end position="418"/>
    </location>
</feature>
<sequence>MLGDEGSAGAAVAPQRLSGPFRALRHRFFRRFWLAQAVSLTGSWMQGVAQRWLVHELTRPHSEAMLGIVNALTAVPVLFLAPVAGALADRFERRRILLGVQIVATLIALTLWLLTLTGFVQLWHILLLALLMGCVRAFDVPTRQSFWVELVGRDDLMSAITLNSAVVNLSRILGPSLGGVIIEVVGVANCFLFNALSFLPPMVVLWAMPAFNATPSQQRDLWHSLREGLAHLKGNRIVLRLLLLVGAWSLFGGQFEVLLPVLADKVYGVGAKGYGFLFGAWGIGALVGAMVAASMEQRLKRGRLVMLGTLCAVLGLICLGAAHQFALALPLLMLVGLGMVTQNATCNTLVQSLVPDALRGRIMGIYSLMFIGLIPAGSLFYGTVAAAFGVTTALVIGACCFGVCALVLFRDRAMINLP</sequence>
<keyword evidence="5 7" id="KW-1133">Transmembrane helix</keyword>
<feature type="transmembrane region" description="Helical" evidence="7">
    <location>
        <begin position="241"/>
        <end position="262"/>
    </location>
</feature>
<dbReference type="SUPFAM" id="SSF103473">
    <property type="entry name" value="MFS general substrate transporter"/>
    <property type="match status" value="1"/>
</dbReference>
<evidence type="ECO:0000256" key="2">
    <source>
        <dbReference type="ARBA" id="ARBA00022448"/>
    </source>
</evidence>
<evidence type="ECO:0000256" key="5">
    <source>
        <dbReference type="ARBA" id="ARBA00022989"/>
    </source>
</evidence>
<gene>
    <name evidence="9" type="primary">entS</name>
    <name evidence="9" type="ORF">HRbin17_01278</name>
</gene>
<comment type="subcellular location">
    <subcellularLocation>
        <location evidence="1">Cell membrane</location>
        <topology evidence="1">Multi-pass membrane protein</topology>
    </subcellularLocation>
</comment>
<keyword evidence="3" id="KW-1003">Cell membrane</keyword>
<organism evidence="9 10">
    <name type="scientific">Candidatus Fervidibacter japonicus</name>
    <dbReference type="NCBI Taxonomy" id="2035412"/>
    <lineage>
        <taxon>Bacteria</taxon>
        <taxon>Candidatus Fervidibacterota</taxon>
        <taxon>Candidatus Fervidibacter</taxon>
    </lineage>
</organism>
<name>A0A2H5XC74_9BACT</name>
<evidence type="ECO:0000256" key="6">
    <source>
        <dbReference type="ARBA" id="ARBA00023136"/>
    </source>
</evidence>
<feature type="transmembrane region" description="Helical" evidence="7">
    <location>
        <begin position="96"/>
        <end position="114"/>
    </location>
</feature>
<dbReference type="Pfam" id="PF05977">
    <property type="entry name" value="MFS_3"/>
    <property type="match status" value="1"/>
</dbReference>
<evidence type="ECO:0000256" key="3">
    <source>
        <dbReference type="ARBA" id="ARBA00022475"/>
    </source>
</evidence>
<feature type="transmembrane region" description="Helical" evidence="7">
    <location>
        <begin position="328"/>
        <end position="350"/>
    </location>
</feature>
<reference evidence="10" key="1">
    <citation type="submission" date="2017-09" db="EMBL/GenBank/DDBJ databases">
        <title>Metaegenomics of thermophilic ammonia-oxidizing enrichment culture.</title>
        <authorList>
            <person name="Kato S."/>
            <person name="Suzuki K."/>
        </authorList>
    </citation>
    <scope>NUCLEOTIDE SEQUENCE [LARGE SCALE GENOMIC DNA]</scope>
</reference>
<keyword evidence="2" id="KW-0813">Transport</keyword>
<evidence type="ECO:0000256" key="7">
    <source>
        <dbReference type="SAM" id="Phobius"/>
    </source>
</evidence>